<organism evidence="1 2">
    <name type="scientific">Mycobacterium phage Hurricane</name>
    <dbReference type="NCBI Taxonomy" id="2015810"/>
    <lineage>
        <taxon>Viruses</taxon>
        <taxon>Duplodnaviria</taxon>
        <taxon>Heunggongvirae</taxon>
        <taxon>Uroviricota</taxon>
        <taxon>Caudoviricetes</taxon>
        <taxon>Weiservirinae</taxon>
        <taxon>Keshuvirus</taxon>
        <taxon>Keshuvirus hurricane</taxon>
    </lineage>
</organism>
<protein>
    <recommendedName>
        <fullName evidence="3">Helix-turn-helix DNA binding domain protein</fullName>
    </recommendedName>
</protein>
<evidence type="ECO:0000313" key="2">
    <source>
        <dbReference type="Proteomes" id="UP000222328"/>
    </source>
</evidence>
<evidence type="ECO:0008006" key="3">
    <source>
        <dbReference type="Google" id="ProtNLM"/>
    </source>
</evidence>
<accession>A0A222ZJB5</accession>
<dbReference type="KEGG" id="vg:60323146"/>
<dbReference type="EMBL" id="MF373841">
    <property type="protein sequence ID" value="ASR84844.1"/>
    <property type="molecule type" value="Genomic_DNA"/>
</dbReference>
<reference evidence="1 2" key="1">
    <citation type="submission" date="2017-06" db="EMBL/GenBank/DDBJ databases">
        <authorList>
            <person name="Anastasiadis Z."/>
            <person name="Bhatti R."/>
            <person name="Breslow Z."/>
            <person name="Doerr B."/>
            <person name="Ilyas M."/>
            <person name="Kaiser J."/>
            <person name="Milce A."/>
            <person name="Monroe S."/>
            <person name="Phan T."/>
            <person name="Feng G."/>
            <person name="Barbazuk W.B."/>
            <person name="Stoner T.H."/>
            <person name="Garlena R.A."/>
            <person name="Russell D.A."/>
            <person name="Pope W.H."/>
            <person name="Jacobs-Sera D."/>
            <person name="Hatfull G.F."/>
        </authorList>
    </citation>
    <scope>NUCLEOTIDE SEQUENCE [LARGE SCALE GENOMIC DNA]</scope>
</reference>
<name>A0A222ZJB5_9CAUD</name>
<dbReference type="RefSeq" id="YP_009951709.1">
    <property type="nucleotide sequence ID" value="NC_051604.1"/>
</dbReference>
<proteinExistence type="predicted"/>
<dbReference type="GeneID" id="60323146"/>
<dbReference type="Proteomes" id="UP000222328">
    <property type="component" value="Segment"/>
</dbReference>
<keyword evidence="2" id="KW-1185">Reference proteome</keyword>
<gene>
    <name evidence="1" type="primary">39</name>
    <name evidence="1" type="ORF">SEA_HURRICANE_39</name>
</gene>
<evidence type="ECO:0000313" key="1">
    <source>
        <dbReference type="EMBL" id="ASR84844.1"/>
    </source>
</evidence>
<sequence length="146" mass="16132">MLRVQQQADRIGADEMTTPTMEVAHMARGKQVTLGGVRRTIPAIDVERYERMVDQVEALYSGPEHTHERAAAIEQVGLYLVDDVDAEAVGAAMREAREAYEAAQAATRMFVLMAVEDDASEAGLARGLGIDRLTVRKYRGKQDRAK</sequence>